<evidence type="ECO:0000313" key="2">
    <source>
        <dbReference type="EMBL" id="MCY0094602.1"/>
    </source>
</evidence>
<evidence type="ECO:0008006" key="4">
    <source>
        <dbReference type="Google" id="ProtNLM"/>
    </source>
</evidence>
<accession>A0ABT3YFJ9</accession>
<evidence type="ECO:0000256" key="1">
    <source>
        <dbReference type="SAM" id="MobiDB-lite"/>
    </source>
</evidence>
<sequence>MSIYRTPEFQRMEAARQPDDSPPEAAPLNRTALYWLMFLTDDNDLSPDARTLAIFVGTEAIGGRAHSPSGSLNLTSGAGLSRAATNRAITELVSARLIELVDGEICLLAETTT</sequence>
<proteinExistence type="predicted"/>
<name>A0ABT3YFJ9_9HYPH</name>
<dbReference type="Proteomes" id="UP001081283">
    <property type="component" value="Unassembled WGS sequence"/>
</dbReference>
<dbReference type="EMBL" id="JAOVZQ010000001">
    <property type="protein sequence ID" value="MCY0094602.1"/>
    <property type="molecule type" value="Genomic_DNA"/>
</dbReference>
<protein>
    <recommendedName>
        <fullName evidence="4">MarR family transcriptional regulator</fullName>
    </recommendedName>
</protein>
<gene>
    <name evidence="2" type="ORF">OEG82_11265</name>
</gene>
<feature type="region of interest" description="Disordered" evidence="1">
    <location>
        <begin position="1"/>
        <end position="26"/>
    </location>
</feature>
<keyword evidence="3" id="KW-1185">Reference proteome</keyword>
<dbReference type="RefSeq" id="WP_267612542.1">
    <property type="nucleotide sequence ID" value="NZ_JAOVZQ010000001.1"/>
</dbReference>
<reference evidence="2" key="1">
    <citation type="submission" date="2022-10" db="EMBL/GenBank/DDBJ databases">
        <title>Hoeflea sp. J2-29, isolated from marine algae.</title>
        <authorList>
            <person name="Kristyanto S."/>
            <person name="Kim J.M."/>
            <person name="Jeon C.O."/>
        </authorList>
    </citation>
    <scope>NUCLEOTIDE SEQUENCE</scope>
    <source>
        <strain evidence="2">J2-29</strain>
    </source>
</reference>
<comment type="caution">
    <text evidence="2">The sequence shown here is derived from an EMBL/GenBank/DDBJ whole genome shotgun (WGS) entry which is preliminary data.</text>
</comment>
<evidence type="ECO:0000313" key="3">
    <source>
        <dbReference type="Proteomes" id="UP001081283"/>
    </source>
</evidence>
<feature type="compositionally biased region" description="Basic and acidic residues" evidence="1">
    <location>
        <begin position="8"/>
        <end position="19"/>
    </location>
</feature>
<organism evidence="2 3">
    <name type="scientific">Hoeflea ulvae</name>
    <dbReference type="NCBI Taxonomy" id="2983764"/>
    <lineage>
        <taxon>Bacteria</taxon>
        <taxon>Pseudomonadati</taxon>
        <taxon>Pseudomonadota</taxon>
        <taxon>Alphaproteobacteria</taxon>
        <taxon>Hyphomicrobiales</taxon>
        <taxon>Rhizobiaceae</taxon>
        <taxon>Hoeflea</taxon>
    </lineage>
</organism>